<dbReference type="RefSeq" id="WP_011831419.1">
    <property type="nucleotide sequence ID" value="NC_008826.1"/>
</dbReference>
<geneLocation type="plasmid" evidence="1 2">
    <name>RPME01</name>
</geneLocation>
<keyword evidence="2" id="KW-1185">Reference proteome</keyword>
<sequence>MLDVSVLSDIIHTAGSSSPDIHARLQFYDLRRMANTVENRGVDAPAGRLPVDPAFTVWGRTGATTTFALPAGAFKVNEHGILHGDFPCPIAHVGAPCPPNATHLLIEVHANEMRLRYVLGEDEAPLENPGSLPAVETPRELARWAPIHHPRPPLPAPARFLTVIKQLATYAALLAAAWLAYGMGQLEDKRNVRALKDAAAAAAESLADAKAE</sequence>
<name>A2SML3_METPP</name>
<dbReference type="Proteomes" id="UP000000366">
    <property type="component" value="Plasmid RPME01"/>
</dbReference>
<organism evidence="1 2">
    <name type="scientific">Methylibium petroleiphilum (strain ATCC BAA-1232 / LMG 22953 / PM1)</name>
    <dbReference type="NCBI Taxonomy" id="420662"/>
    <lineage>
        <taxon>Bacteria</taxon>
        <taxon>Pseudomonadati</taxon>
        <taxon>Pseudomonadota</taxon>
        <taxon>Betaproteobacteria</taxon>
        <taxon>Burkholderiales</taxon>
        <taxon>Sphaerotilaceae</taxon>
        <taxon>Methylibium</taxon>
    </lineage>
</organism>
<dbReference type="AlphaFoldDB" id="A2SML3"/>
<accession>A2SML3</accession>
<evidence type="ECO:0000313" key="2">
    <source>
        <dbReference type="Proteomes" id="UP000000366"/>
    </source>
</evidence>
<keyword evidence="1" id="KW-0614">Plasmid</keyword>
<dbReference type="EMBL" id="CP000556">
    <property type="protein sequence ID" value="ABM96802.1"/>
    <property type="molecule type" value="Genomic_DNA"/>
</dbReference>
<evidence type="ECO:0000313" key="1">
    <source>
        <dbReference type="EMBL" id="ABM96802.1"/>
    </source>
</evidence>
<reference evidence="1 2" key="1">
    <citation type="journal article" date="2007" name="J. Bacteriol.">
        <title>Whole-genome analysis of the methyl tert-butyl ether-degrading beta-proteobacterium Methylibium petroleiphilum PM1.</title>
        <authorList>
            <person name="Kane S.R."/>
            <person name="Chakicherla A.Y."/>
            <person name="Chain P.S.G."/>
            <person name="Schmidt R."/>
            <person name="Shin M.W."/>
            <person name="Legler T.C."/>
            <person name="Scow K.M."/>
            <person name="Larimer F.W."/>
            <person name="Lucas S.M."/>
            <person name="Richardson P.M."/>
            <person name="Hristova K.R."/>
        </authorList>
    </citation>
    <scope>NUCLEOTIDE SEQUENCE [LARGE SCALE GENOMIC DNA]</scope>
    <source>
        <strain evidence="2">ATCC BAA-1232 / LMG 22953 / PM1</strain>
        <plasmid evidence="1 2">RPME01</plasmid>
    </source>
</reference>
<dbReference type="KEGG" id="mpt:Mpe_B0021"/>
<protein>
    <submittedName>
        <fullName evidence="1">Uncharacterized protein</fullName>
    </submittedName>
</protein>
<dbReference type="HOGENOM" id="CLU_1298565_0_0_4"/>
<proteinExistence type="predicted"/>
<gene>
    <name evidence="1" type="ordered locus">Mpe_B0021</name>
</gene>